<reference evidence="3" key="1">
    <citation type="journal article" date="2012" name="Nat. Genet.">
        <title>Whole-genome sequence of Schistosoma haematobium.</title>
        <authorList>
            <person name="Young N.D."/>
            <person name="Jex A.R."/>
            <person name="Li B."/>
            <person name="Liu S."/>
            <person name="Yang L."/>
            <person name="Xiong Z."/>
            <person name="Li Y."/>
            <person name="Cantacessi C."/>
            <person name="Hall R.S."/>
            <person name="Xu X."/>
            <person name="Chen F."/>
            <person name="Wu X."/>
            <person name="Zerlotini A."/>
            <person name="Oliveira G."/>
            <person name="Hofmann A."/>
            <person name="Zhang G."/>
            <person name="Fang X."/>
            <person name="Kang Y."/>
            <person name="Campbell B.E."/>
            <person name="Loukas A."/>
            <person name="Ranganathan S."/>
            <person name="Rollinson D."/>
            <person name="Rinaldi G."/>
            <person name="Brindley P.J."/>
            <person name="Yang H."/>
            <person name="Wang J."/>
            <person name="Wang J."/>
            <person name="Gasser R.B."/>
        </authorList>
    </citation>
    <scope>NUCLEOTIDE SEQUENCE</scope>
</reference>
<evidence type="ECO:0000313" key="3">
    <source>
        <dbReference type="EMBL" id="KAH9592673.1"/>
    </source>
</evidence>
<dbReference type="InterPro" id="IPR040362">
    <property type="entry name" value="RELCH"/>
</dbReference>
<proteinExistence type="predicted"/>
<feature type="compositionally biased region" description="Polar residues" evidence="2">
    <location>
        <begin position="1482"/>
        <end position="1492"/>
    </location>
</feature>
<dbReference type="InterPro" id="IPR016024">
    <property type="entry name" value="ARM-type_fold"/>
</dbReference>
<dbReference type="Proteomes" id="UP000471633">
    <property type="component" value="Unassembled WGS sequence"/>
</dbReference>
<dbReference type="CTD" id="24588315"/>
<sequence>MSVRIEKTPFTNCNENLIQSHEFDEESQKNEDSRKSIEVAEYLLDKKLFLSALEYYFEQLERGKSIKLLHEFFTSPNFVDNLNLSSVESSSLLMGKYPSLSSLDSSDIGRISDDGNTLEEKLKVLEYELRKKNDEISSLRNELTSLVAWGYKGDVQSSQTSDSILNNHFRSNFNNGTQKTLPHELRAISFLINEYFLEQNFRLTAIQFAEEVEEHGLHSLESWHEVAINLRKPPSLLSLLRLYWNPSSVSQSSQISSNRDVPNCKFCEVAVQTESNQNVYTVTAGFNEYSSIEIQAKNEEISSLKSKINHLELQYSTASQNTRDLRNQLICLKREHIEMIDKTLSNKYTTTTNANTTVIKVSDSDDECNNQSSLSDNDSVSYSSPGKFGFTDRTNKSCRKLSKEFSRYIAHLLPDDDLMLNEINHNFHLTDSLDEFVTFLAQYVEKILPYLVDKGKLIFLPLLVQIICLHSNPSVRDQFLCLLFDFLSTTSSPTLSPQSSLLSIEHKMYVDHMNPSSLIKMNTGCDSVGRINHDEFSKHILNALRLLASYLGPARLEGELLPGLWLQINKCPISDLSRRLLLVSACGVIAPHLPSHLQSSIMLCIMESSLDEERNPTVLAASIRSLSCLISSMSDSYKLPQIIRRLNSFLIQTANIFNDPQQLKLFYLSNKNSSSSGTTTTTVQSLSNLIYNTTMNYFLSSIAQWCLELDSIQQVLLDPWLIHFDNYILARQNTKDEVAPDMVLLYLNTLYYLAPFLHAWLLLSLIKKSSPDESLWLSMRNLLHAYRNSTSEFEHLLRKNFTFKEPDLVKSSPTNTATTITNTNTTLDFIDTSIILGQDSFEILSEMMKYICKSDLSMSTIPSTLSSNQTGDLEHSFHASHICQIDKWIAKQWFDKHLICKLIDLLEQLPYCNNGDVCLKMKSFLDLDYANGCFDDVIKHQFDEYFAYPCTETLQSNNFKVAFSVCRFLFSIGNALKSDGVSKLIAPHFKVKLMKQTEHGNYEYDHSSMQTGLLAGYCCLLSSTKSKSEIGQVRMLLTSAIFLHAREGFPLHCINLTAWCLCLTTNLDIAVQEILLPAIRPCLSCADSSVRRAVANLLHGLIEILRFISGSYSNNDISHTSTTMSTFTTHNDICKSNLLGLIWPFISQVTRDDLTGQRKRITPDQADWSVLCCSLGPLYSFIMLICVPFLNSTLSSSSATIVAGGGDPSGGSKIENIPSSSSSTTTMDTTSASTTDTLTNNTFNEYANYRIMAFDLLSLQYDLVVGRTNSNEQLNSNVQNTGIDYTMDRLIISQRRFWNTLVNNLLDLTNRLLPICGENFQQNNILPWLFNLAEMNNSLPSLEIRVELANHLFTVLSTAAYSVQNEKSLLQWLVPGLDRVRLDLIESGDNRRVREVEQFLSDLYSNLRLNDQGRSSNSNSSAGIRTSVSNRWTKLTSFNNSNNNNTVSSTSHSTDSHSTTTNTNTTNTFNTSNNGISVPPAFNTTLDTSHNSPPEIEMKKSQSRTKNLRFNFRRH</sequence>
<dbReference type="RefSeq" id="XP_051072628.1">
    <property type="nucleotide sequence ID" value="XM_051212443.1"/>
</dbReference>
<name>A0A922LSM4_SCHHA</name>
<feature type="coiled-coil region" evidence="1">
    <location>
        <begin position="294"/>
        <end position="328"/>
    </location>
</feature>
<feature type="compositionally biased region" description="Low complexity" evidence="2">
    <location>
        <begin position="1219"/>
        <end position="1233"/>
    </location>
</feature>
<dbReference type="GO" id="GO:0005802">
    <property type="term" value="C:trans-Golgi network"/>
    <property type="evidence" value="ECO:0007669"/>
    <property type="project" value="InterPro"/>
</dbReference>
<reference evidence="3" key="4">
    <citation type="journal article" date="2022" name="PLoS Pathog.">
        <title>Chromosome-level genome of Schistosoma haematobium underpins genome-wide explorations of molecular variation.</title>
        <authorList>
            <person name="Stroehlein A.J."/>
            <person name="Korhonen P.K."/>
            <person name="Lee V.V."/>
            <person name="Ralph S.A."/>
            <person name="Mentink-Kane M."/>
            <person name="You H."/>
            <person name="McManus D.P."/>
            <person name="Tchuente L.T."/>
            <person name="Stothard J.R."/>
            <person name="Kaur P."/>
            <person name="Dudchenko O."/>
            <person name="Aiden E.L."/>
            <person name="Yang B."/>
            <person name="Yang H."/>
            <person name="Emery A.M."/>
            <person name="Webster B.L."/>
            <person name="Brindley P.J."/>
            <person name="Rollinson D."/>
            <person name="Chang B.C.H."/>
            <person name="Gasser R.B."/>
            <person name="Young N.D."/>
        </authorList>
    </citation>
    <scope>NUCLEOTIDE SEQUENCE</scope>
</reference>
<dbReference type="OrthoDB" id="1695393at2759"/>
<dbReference type="EMBL" id="AMPZ03000002">
    <property type="protein sequence ID" value="KAH9592673.1"/>
    <property type="molecule type" value="Genomic_DNA"/>
</dbReference>
<feature type="region of interest" description="Disordered" evidence="2">
    <location>
        <begin position="1435"/>
        <end position="1515"/>
    </location>
</feature>
<feature type="coiled-coil region" evidence="1">
    <location>
        <begin position="115"/>
        <end position="142"/>
    </location>
</feature>
<dbReference type="PANTHER" id="PTHR32059:SF0">
    <property type="entry name" value="RAB11-BINDING PROTEIN RELCH"/>
    <property type="match status" value="1"/>
</dbReference>
<dbReference type="InterPro" id="IPR011989">
    <property type="entry name" value="ARM-like"/>
</dbReference>
<gene>
    <name evidence="3" type="ORF">MS3_00004516</name>
</gene>
<dbReference type="SUPFAM" id="SSF48371">
    <property type="entry name" value="ARM repeat"/>
    <property type="match status" value="1"/>
</dbReference>
<evidence type="ECO:0000256" key="1">
    <source>
        <dbReference type="SAM" id="Coils"/>
    </source>
</evidence>
<evidence type="ECO:0008006" key="5">
    <source>
        <dbReference type="Google" id="ProtNLM"/>
    </source>
</evidence>
<feature type="region of interest" description="Disordered" evidence="2">
    <location>
        <begin position="1205"/>
        <end position="1233"/>
    </location>
</feature>
<accession>A0A922LSM4</accession>
<reference evidence="3" key="3">
    <citation type="submission" date="2021-06" db="EMBL/GenBank/DDBJ databases">
        <title>Chromosome-level genome assembly for S. haematobium.</title>
        <authorList>
            <person name="Stroehlein A.J."/>
        </authorList>
    </citation>
    <scope>NUCLEOTIDE SEQUENCE</scope>
</reference>
<dbReference type="Gene3D" id="1.25.10.10">
    <property type="entry name" value="Leucine-rich Repeat Variant"/>
    <property type="match status" value="1"/>
</dbReference>
<evidence type="ECO:0000313" key="4">
    <source>
        <dbReference type="Proteomes" id="UP000471633"/>
    </source>
</evidence>
<dbReference type="KEGG" id="shx:MS3_00004516"/>
<protein>
    <recommendedName>
        <fullName evidence="5">LisH domain-containing protein</fullName>
    </recommendedName>
</protein>
<feature type="compositionally biased region" description="Basic residues" evidence="2">
    <location>
        <begin position="1501"/>
        <end position="1515"/>
    </location>
</feature>
<dbReference type="GO" id="GO:0032367">
    <property type="term" value="P:intracellular cholesterol transport"/>
    <property type="evidence" value="ECO:0007669"/>
    <property type="project" value="InterPro"/>
</dbReference>
<dbReference type="GeneID" id="24588315"/>
<keyword evidence="1" id="KW-0175">Coiled coil</keyword>
<dbReference type="GO" id="GO:0055037">
    <property type="term" value="C:recycling endosome"/>
    <property type="evidence" value="ECO:0007669"/>
    <property type="project" value="TreeGrafter"/>
</dbReference>
<feature type="compositionally biased region" description="Low complexity" evidence="2">
    <location>
        <begin position="1436"/>
        <end position="1474"/>
    </location>
</feature>
<reference evidence="3" key="2">
    <citation type="journal article" date="2019" name="Gigascience">
        <title>High-quality Schistosoma haematobium genome achieved by single-molecule and long-range sequencing.</title>
        <authorList>
            <person name="Stroehlein A.J."/>
            <person name="Korhonen P.K."/>
            <person name="Chong T.M."/>
            <person name="Lim Y.L."/>
            <person name="Chan K.G."/>
            <person name="Webster B."/>
            <person name="Rollinson D."/>
            <person name="Brindley P.J."/>
            <person name="Gasser R.B."/>
            <person name="Young N.D."/>
        </authorList>
    </citation>
    <scope>NUCLEOTIDE SEQUENCE</scope>
</reference>
<comment type="caution">
    <text evidence="3">The sequence shown here is derived from an EMBL/GenBank/DDBJ whole genome shotgun (WGS) entry which is preliminary data.</text>
</comment>
<evidence type="ECO:0000256" key="2">
    <source>
        <dbReference type="SAM" id="MobiDB-lite"/>
    </source>
</evidence>
<keyword evidence="4" id="KW-1185">Reference proteome</keyword>
<dbReference type="PANTHER" id="PTHR32059">
    <property type="entry name" value="RAB11-BINDING PROTEIN RELCH"/>
    <property type="match status" value="1"/>
</dbReference>
<organism evidence="3 4">
    <name type="scientific">Schistosoma haematobium</name>
    <name type="common">Blood fluke</name>
    <dbReference type="NCBI Taxonomy" id="6185"/>
    <lineage>
        <taxon>Eukaryota</taxon>
        <taxon>Metazoa</taxon>
        <taxon>Spiralia</taxon>
        <taxon>Lophotrochozoa</taxon>
        <taxon>Platyhelminthes</taxon>
        <taxon>Trematoda</taxon>
        <taxon>Digenea</taxon>
        <taxon>Strigeidida</taxon>
        <taxon>Schistosomatoidea</taxon>
        <taxon>Schistosomatidae</taxon>
        <taxon>Schistosoma</taxon>
    </lineage>
</organism>